<evidence type="ECO:0000256" key="1">
    <source>
        <dbReference type="ARBA" id="ARBA00023015"/>
    </source>
</evidence>
<dbReference type="Gene3D" id="1.10.357.10">
    <property type="entry name" value="Tetracycline Repressor, domain 2"/>
    <property type="match status" value="1"/>
</dbReference>
<evidence type="ECO:0000313" key="7">
    <source>
        <dbReference type="Proteomes" id="UP000290365"/>
    </source>
</evidence>
<keyword evidence="7" id="KW-1185">Reference proteome</keyword>
<dbReference type="GO" id="GO:0003700">
    <property type="term" value="F:DNA-binding transcription factor activity"/>
    <property type="evidence" value="ECO:0007669"/>
    <property type="project" value="TreeGrafter"/>
</dbReference>
<sequence length="203" mass="23072">MRRRIVMPRTAEAKQRIREEQRAHILEAAKRVFARKGLAATVDDVAIEAGVSHGLAYRYFANKEAIFSALTKQALQAPSADLQRVRDMPGTPGERLKWLLSAFVASRQQPESFLLLGQVLSSQTAPDELRELVRQRSQDLQSTLRQLIVEGQETFEVAAGDPDQLVRALFACVDGLPRWAVYDPEHYHEHFPDAEIFWRLLKP</sequence>
<dbReference type="KEGG" id="kbs:EPA93_32560"/>
<organism evidence="6 7">
    <name type="scientific">Ktedonosporobacter rubrisoli</name>
    <dbReference type="NCBI Taxonomy" id="2509675"/>
    <lineage>
        <taxon>Bacteria</taxon>
        <taxon>Bacillati</taxon>
        <taxon>Chloroflexota</taxon>
        <taxon>Ktedonobacteria</taxon>
        <taxon>Ktedonobacterales</taxon>
        <taxon>Ktedonosporobacteraceae</taxon>
        <taxon>Ktedonosporobacter</taxon>
    </lineage>
</organism>
<dbReference type="Gene3D" id="1.10.10.60">
    <property type="entry name" value="Homeodomain-like"/>
    <property type="match status" value="1"/>
</dbReference>
<dbReference type="PANTHER" id="PTHR30055:SF151">
    <property type="entry name" value="TRANSCRIPTIONAL REGULATORY PROTEIN"/>
    <property type="match status" value="1"/>
</dbReference>
<proteinExistence type="predicted"/>
<dbReference type="PROSITE" id="PS01081">
    <property type="entry name" value="HTH_TETR_1"/>
    <property type="match status" value="1"/>
</dbReference>
<dbReference type="InterPro" id="IPR009057">
    <property type="entry name" value="Homeodomain-like_sf"/>
</dbReference>
<evidence type="ECO:0000256" key="4">
    <source>
        <dbReference type="PROSITE-ProRule" id="PRU00335"/>
    </source>
</evidence>
<feature type="domain" description="HTH tetR-type" evidence="5">
    <location>
        <begin position="19"/>
        <end position="78"/>
    </location>
</feature>
<keyword evidence="2 4" id="KW-0238">DNA-binding</keyword>
<feature type="DNA-binding region" description="H-T-H motif" evidence="4">
    <location>
        <begin position="41"/>
        <end position="60"/>
    </location>
</feature>
<dbReference type="InterPro" id="IPR023772">
    <property type="entry name" value="DNA-bd_HTH_TetR-type_CS"/>
</dbReference>
<evidence type="ECO:0000256" key="3">
    <source>
        <dbReference type="ARBA" id="ARBA00023163"/>
    </source>
</evidence>
<evidence type="ECO:0000313" key="6">
    <source>
        <dbReference type="EMBL" id="QBD80451.1"/>
    </source>
</evidence>
<evidence type="ECO:0000259" key="5">
    <source>
        <dbReference type="PROSITE" id="PS50977"/>
    </source>
</evidence>
<reference evidence="6 7" key="1">
    <citation type="submission" date="2019-01" db="EMBL/GenBank/DDBJ databases">
        <title>Ktedonosporobacter rubrisoli SCAWS-G2.</title>
        <authorList>
            <person name="Huang Y."/>
            <person name="Yan B."/>
        </authorList>
    </citation>
    <scope>NUCLEOTIDE SEQUENCE [LARGE SCALE GENOMIC DNA]</scope>
    <source>
        <strain evidence="6 7">SCAWS-G2</strain>
    </source>
</reference>
<dbReference type="InterPro" id="IPR001647">
    <property type="entry name" value="HTH_TetR"/>
</dbReference>
<dbReference type="PRINTS" id="PR00455">
    <property type="entry name" value="HTHTETR"/>
</dbReference>
<name>A0A4V0YZP6_KTERU</name>
<protein>
    <submittedName>
        <fullName evidence="6">TetR/AcrR family transcriptional regulator</fullName>
    </submittedName>
</protein>
<keyword evidence="3" id="KW-0804">Transcription</keyword>
<dbReference type="InterPro" id="IPR036271">
    <property type="entry name" value="Tet_transcr_reg_TetR-rel_C_sf"/>
</dbReference>
<dbReference type="InterPro" id="IPR041490">
    <property type="entry name" value="KstR2_TetR_C"/>
</dbReference>
<dbReference type="SUPFAM" id="SSF48498">
    <property type="entry name" value="Tetracyclin repressor-like, C-terminal domain"/>
    <property type="match status" value="1"/>
</dbReference>
<dbReference type="EMBL" id="CP035758">
    <property type="protein sequence ID" value="QBD80451.1"/>
    <property type="molecule type" value="Genomic_DNA"/>
</dbReference>
<dbReference type="PANTHER" id="PTHR30055">
    <property type="entry name" value="HTH-TYPE TRANSCRIPTIONAL REGULATOR RUTR"/>
    <property type="match status" value="1"/>
</dbReference>
<dbReference type="Proteomes" id="UP000290365">
    <property type="component" value="Chromosome"/>
</dbReference>
<dbReference type="PROSITE" id="PS50977">
    <property type="entry name" value="HTH_TETR_2"/>
    <property type="match status" value="1"/>
</dbReference>
<dbReference type="InterPro" id="IPR050109">
    <property type="entry name" value="HTH-type_TetR-like_transc_reg"/>
</dbReference>
<accession>A0A4V0YZP6</accession>
<keyword evidence="1" id="KW-0805">Transcription regulation</keyword>
<dbReference type="Pfam" id="PF17932">
    <property type="entry name" value="TetR_C_24"/>
    <property type="match status" value="1"/>
</dbReference>
<dbReference type="Pfam" id="PF00440">
    <property type="entry name" value="TetR_N"/>
    <property type="match status" value="1"/>
</dbReference>
<dbReference type="AlphaFoldDB" id="A0A4V0YZP6"/>
<dbReference type="OrthoDB" id="2373640at2"/>
<dbReference type="SUPFAM" id="SSF46689">
    <property type="entry name" value="Homeodomain-like"/>
    <property type="match status" value="1"/>
</dbReference>
<gene>
    <name evidence="6" type="ORF">EPA93_32560</name>
</gene>
<dbReference type="GO" id="GO:0000976">
    <property type="term" value="F:transcription cis-regulatory region binding"/>
    <property type="evidence" value="ECO:0007669"/>
    <property type="project" value="TreeGrafter"/>
</dbReference>
<evidence type="ECO:0000256" key="2">
    <source>
        <dbReference type="ARBA" id="ARBA00023125"/>
    </source>
</evidence>